<dbReference type="GO" id="GO:0003677">
    <property type="term" value="F:DNA binding"/>
    <property type="evidence" value="ECO:0007669"/>
    <property type="project" value="InterPro"/>
</dbReference>
<dbReference type="AlphaFoldDB" id="S8E7W3"/>
<keyword evidence="4" id="KW-0804">Transcription</keyword>
<dbReference type="HOGENOM" id="CLU_022337_1_1_1"/>
<keyword evidence="5" id="KW-0539">Nucleus</keyword>
<dbReference type="PROSITE" id="PS50048">
    <property type="entry name" value="ZN2_CY6_FUNGAL_2"/>
    <property type="match status" value="1"/>
</dbReference>
<evidence type="ECO:0000256" key="4">
    <source>
        <dbReference type="ARBA" id="ARBA00023163"/>
    </source>
</evidence>
<dbReference type="OrthoDB" id="2309723at2759"/>
<evidence type="ECO:0000313" key="8">
    <source>
        <dbReference type="Proteomes" id="UP000015241"/>
    </source>
</evidence>
<dbReference type="CDD" id="cd12148">
    <property type="entry name" value="fungal_TF_MHR"/>
    <property type="match status" value="1"/>
</dbReference>
<dbReference type="PANTHER" id="PTHR47338">
    <property type="entry name" value="ZN(II)2CYS6 TRANSCRIPTION FACTOR (EUROFUNG)-RELATED"/>
    <property type="match status" value="1"/>
</dbReference>
<gene>
    <name evidence="7" type="ORF">FOMPIDRAFT_1121128</name>
</gene>
<dbReference type="InterPro" id="IPR007219">
    <property type="entry name" value="XnlR_reg_dom"/>
</dbReference>
<keyword evidence="2" id="KW-0479">Metal-binding</keyword>
<dbReference type="InParanoid" id="S8E7W3"/>
<dbReference type="InterPro" id="IPR001138">
    <property type="entry name" value="Zn2Cys6_DnaBD"/>
</dbReference>
<reference evidence="7 8" key="1">
    <citation type="journal article" date="2012" name="Science">
        <title>The Paleozoic origin of enzymatic lignin decomposition reconstructed from 31 fungal genomes.</title>
        <authorList>
            <person name="Floudas D."/>
            <person name="Binder M."/>
            <person name="Riley R."/>
            <person name="Barry K."/>
            <person name="Blanchette R.A."/>
            <person name="Henrissat B."/>
            <person name="Martinez A.T."/>
            <person name="Otillar R."/>
            <person name="Spatafora J.W."/>
            <person name="Yadav J.S."/>
            <person name="Aerts A."/>
            <person name="Benoit I."/>
            <person name="Boyd A."/>
            <person name="Carlson A."/>
            <person name="Copeland A."/>
            <person name="Coutinho P.M."/>
            <person name="de Vries R.P."/>
            <person name="Ferreira P."/>
            <person name="Findley K."/>
            <person name="Foster B."/>
            <person name="Gaskell J."/>
            <person name="Glotzer D."/>
            <person name="Gorecki P."/>
            <person name="Heitman J."/>
            <person name="Hesse C."/>
            <person name="Hori C."/>
            <person name="Igarashi K."/>
            <person name="Jurgens J.A."/>
            <person name="Kallen N."/>
            <person name="Kersten P."/>
            <person name="Kohler A."/>
            <person name="Kuees U."/>
            <person name="Kumar T.K.A."/>
            <person name="Kuo A."/>
            <person name="LaButti K."/>
            <person name="Larrondo L.F."/>
            <person name="Lindquist E."/>
            <person name="Ling A."/>
            <person name="Lombard V."/>
            <person name="Lucas S."/>
            <person name="Lundell T."/>
            <person name="Martin R."/>
            <person name="McLaughlin D.J."/>
            <person name="Morgenstern I."/>
            <person name="Morin E."/>
            <person name="Murat C."/>
            <person name="Nagy L.G."/>
            <person name="Nolan M."/>
            <person name="Ohm R.A."/>
            <person name="Patyshakuliyeva A."/>
            <person name="Rokas A."/>
            <person name="Ruiz-Duenas F.J."/>
            <person name="Sabat G."/>
            <person name="Salamov A."/>
            <person name="Samejima M."/>
            <person name="Schmutz J."/>
            <person name="Slot J.C."/>
            <person name="St John F."/>
            <person name="Stenlid J."/>
            <person name="Sun H."/>
            <person name="Sun S."/>
            <person name="Syed K."/>
            <person name="Tsang A."/>
            <person name="Wiebenga A."/>
            <person name="Young D."/>
            <person name="Pisabarro A."/>
            <person name="Eastwood D.C."/>
            <person name="Martin F."/>
            <person name="Cullen D."/>
            <person name="Grigoriev I.V."/>
            <person name="Hibbett D.S."/>
        </authorList>
    </citation>
    <scope>NUCLEOTIDE SEQUENCE</scope>
    <source>
        <strain evidence="8">FP-58527</strain>
    </source>
</reference>
<dbReference type="GO" id="GO:0008270">
    <property type="term" value="F:zinc ion binding"/>
    <property type="evidence" value="ECO:0007669"/>
    <property type="project" value="InterPro"/>
</dbReference>
<evidence type="ECO:0000256" key="5">
    <source>
        <dbReference type="ARBA" id="ARBA00023242"/>
    </source>
</evidence>
<dbReference type="Proteomes" id="UP000015241">
    <property type="component" value="Unassembled WGS sequence"/>
</dbReference>
<name>S8E7W3_FOMSC</name>
<dbReference type="GO" id="GO:0006351">
    <property type="term" value="P:DNA-templated transcription"/>
    <property type="evidence" value="ECO:0007669"/>
    <property type="project" value="InterPro"/>
</dbReference>
<dbReference type="GO" id="GO:0005634">
    <property type="term" value="C:nucleus"/>
    <property type="evidence" value="ECO:0007669"/>
    <property type="project" value="UniProtKB-SubCell"/>
</dbReference>
<dbReference type="SMART" id="SM00066">
    <property type="entry name" value="GAL4"/>
    <property type="match status" value="1"/>
</dbReference>
<dbReference type="Pfam" id="PF00172">
    <property type="entry name" value="Zn_clus"/>
    <property type="match status" value="1"/>
</dbReference>
<dbReference type="InterPro" id="IPR050815">
    <property type="entry name" value="TF_fung"/>
</dbReference>
<accession>S8E7W3</accession>
<keyword evidence="8" id="KW-1185">Reference proteome</keyword>
<evidence type="ECO:0000313" key="7">
    <source>
        <dbReference type="EMBL" id="EPT01137.1"/>
    </source>
</evidence>
<evidence type="ECO:0000259" key="6">
    <source>
        <dbReference type="PROSITE" id="PS50048"/>
    </source>
</evidence>
<dbReference type="PANTHER" id="PTHR47338:SF29">
    <property type="entry name" value="ZN(2)-C6 FUNGAL-TYPE DOMAIN-CONTAINING PROTEIN"/>
    <property type="match status" value="1"/>
</dbReference>
<dbReference type="EMBL" id="KE504144">
    <property type="protein sequence ID" value="EPT01137.1"/>
    <property type="molecule type" value="Genomic_DNA"/>
</dbReference>
<sequence>MASSSSSVGTLERGKACLRCRRRKMRCDGAHPACGQCTNAGRDMDCEYAEGKEPTTSQILEEQVSQLQLRIAQLESVNAAPLALFDPYESFRRSQGAGALPSQQRNQTLHTLLRGFFHNASSYGFFLHIPRFLQQVASPPSTGYPSHVTLILNAIYLSGAQSSPDAQIRAEQPEFLSTVLKLLTPSLSGGVHNTATMYVLQTEIILTYYFFASNRGMEAIYHFRAATSIVFACGLHRIRSSRPHPGGSASSVQYQLNAPADSLEEGERINAFWQVLILDKCSSVTMAAPSAFSEDEATGTIVDSPWPMEVGAYLSNPLPSGARGARTIQTYMQSLGSPQRGQQHYLATQAKAAILYTYAYEVAQADNSNDRNSMTRFTYLDRGIQQLAHDLPPIENVDPSRPDVLRKLVMIHILVHCAVLQLHKPLEQPAVMYQGKSWNAAQSAVAVLQRINIGAITNMEPGVAYLLVVVADVLMRGIMTLRSQNAIDMSNQTGLLAPLSQILSAMDWWSTTSPLFSAFDPSRYVKLEINPPRGQQRAIVQNMLAQI</sequence>
<evidence type="ECO:0000256" key="3">
    <source>
        <dbReference type="ARBA" id="ARBA00023015"/>
    </source>
</evidence>
<organism evidence="7 8">
    <name type="scientific">Fomitopsis schrenkii</name>
    <name type="common">Brown rot fungus</name>
    <dbReference type="NCBI Taxonomy" id="2126942"/>
    <lineage>
        <taxon>Eukaryota</taxon>
        <taxon>Fungi</taxon>
        <taxon>Dikarya</taxon>
        <taxon>Basidiomycota</taxon>
        <taxon>Agaricomycotina</taxon>
        <taxon>Agaricomycetes</taxon>
        <taxon>Polyporales</taxon>
        <taxon>Fomitopsis</taxon>
    </lineage>
</organism>
<evidence type="ECO:0000256" key="1">
    <source>
        <dbReference type="ARBA" id="ARBA00004123"/>
    </source>
</evidence>
<dbReference type="CDD" id="cd00067">
    <property type="entry name" value="GAL4"/>
    <property type="match status" value="1"/>
</dbReference>
<dbReference type="PROSITE" id="PS00463">
    <property type="entry name" value="ZN2_CY6_FUNGAL_1"/>
    <property type="match status" value="1"/>
</dbReference>
<evidence type="ECO:0000256" key="2">
    <source>
        <dbReference type="ARBA" id="ARBA00022723"/>
    </source>
</evidence>
<proteinExistence type="predicted"/>
<dbReference type="Pfam" id="PF04082">
    <property type="entry name" value="Fungal_trans"/>
    <property type="match status" value="1"/>
</dbReference>
<dbReference type="SUPFAM" id="SSF57701">
    <property type="entry name" value="Zn2/Cys6 DNA-binding domain"/>
    <property type="match status" value="1"/>
</dbReference>
<dbReference type="GO" id="GO:0000981">
    <property type="term" value="F:DNA-binding transcription factor activity, RNA polymerase II-specific"/>
    <property type="evidence" value="ECO:0007669"/>
    <property type="project" value="InterPro"/>
</dbReference>
<dbReference type="Gene3D" id="4.10.240.10">
    <property type="entry name" value="Zn(2)-C6 fungal-type DNA-binding domain"/>
    <property type="match status" value="1"/>
</dbReference>
<protein>
    <recommendedName>
        <fullName evidence="6">Zn(2)-C6 fungal-type domain-containing protein</fullName>
    </recommendedName>
</protein>
<comment type="subcellular location">
    <subcellularLocation>
        <location evidence="1">Nucleus</location>
    </subcellularLocation>
</comment>
<dbReference type="InterPro" id="IPR036864">
    <property type="entry name" value="Zn2-C6_fun-type_DNA-bd_sf"/>
</dbReference>
<feature type="domain" description="Zn(2)-C6 fungal-type" evidence="6">
    <location>
        <begin position="16"/>
        <end position="48"/>
    </location>
</feature>
<keyword evidence="3" id="KW-0805">Transcription regulation</keyword>
<dbReference type="eggNOG" id="ENOG502QWTJ">
    <property type="taxonomic scope" value="Eukaryota"/>
</dbReference>
<dbReference type="STRING" id="743788.S8E7W3"/>